<dbReference type="EMBL" id="JAEDAH010000020">
    <property type="protein sequence ID" value="MCA6062879.1"/>
    <property type="molecule type" value="Genomic_DNA"/>
</dbReference>
<dbReference type="InterPro" id="IPR051468">
    <property type="entry name" value="Fungal_SecMetab_SDRs"/>
</dbReference>
<dbReference type="Gene3D" id="3.40.50.720">
    <property type="entry name" value="NAD(P)-binding Rossmann-like Domain"/>
    <property type="match status" value="1"/>
</dbReference>
<keyword evidence="2" id="KW-1185">Reference proteome</keyword>
<dbReference type="Proteomes" id="UP000714380">
    <property type="component" value="Unassembled WGS sequence"/>
</dbReference>
<organism evidence="1 2">
    <name type="scientific">Thalassolituus marinus</name>
    <dbReference type="NCBI Taxonomy" id="671053"/>
    <lineage>
        <taxon>Bacteria</taxon>
        <taxon>Pseudomonadati</taxon>
        <taxon>Pseudomonadota</taxon>
        <taxon>Gammaproteobacteria</taxon>
        <taxon>Oceanospirillales</taxon>
        <taxon>Oceanospirillaceae</taxon>
        <taxon>Thalassolituus</taxon>
    </lineage>
</organism>
<proteinExistence type="predicted"/>
<evidence type="ECO:0000313" key="2">
    <source>
        <dbReference type="Proteomes" id="UP000714380"/>
    </source>
</evidence>
<dbReference type="PRINTS" id="PR00081">
    <property type="entry name" value="GDHRDH"/>
</dbReference>
<name>A0ABS7ZMD7_9GAMM</name>
<accession>A0ABS7ZMD7</accession>
<dbReference type="Pfam" id="PF00106">
    <property type="entry name" value="adh_short"/>
    <property type="match status" value="1"/>
</dbReference>
<dbReference type="InterPro" id="IPR036291">
    <property type="entry name" value="NAD(P)-bd_dom_sf"/>
</dbReference>
<dbReference type="SUPFAM" id="SSF51735">
    <property type="entry name" value="NAD(P)-binding Rossmann-fold domains"/>
    <property type="match status" value="1"/>
</dbReference>
<reference evidence="1 2" key="1">
    <citation type="submission" date="2020-12" db="EMBL/GenBank/DDBJ databases">
        <title>Novel Thalassolituus-related marine hydrocarbonoclastic bacteria mediated algae-derived hydrocarbons mineralization in twilight zone of the northern South China Sea.</title>
        <authorList>
            <person name="Dong C."/>
        </authorList>
    </citation>
    <scope>NUCLEOTIDE SEQUENCE [LARGE SCALE GENOMIC DNA]</scope>
    <source>
        <strain evidence="1 2">IMCC1826</strain>
    </source>
</reference>
<comment type="caution">
    <text evidence="1">The sequence shown here is derived from an EMBL/GenBank/DDBJ whole genome shotgun (WGS) entry which is preliminary data.</text>
</comment>
<sequence>MQRVLVAGSGGGIGEALVHGLRQAGYSVFTLSRTGTPSSEHCVADLSSAAAVNSIRTFLASVQPDVVFCCAGVLHDGQHGPEKNVGSISDDWLLHSMRVNVLPHVHLAQALAPLLNRSASVKWISLSAMVGSISDNRLGGWYSYRMSKAALNMFIRNLAIEWERKAPASVVVAQHPGTTDSALSQPFQAGIADGRLYTVAQTASRLIAVMQALSPQQHGKLLHWDGSVIPF</sequence>
<dbReference type="InterPro" id="IPR002347">
    <property type="entry name" value="SDR_fam"/>
</dbReference>
<dbReference type="RefSeq" id="WP_225672326.1">
    <property type="nucleotide sequence ID" value="NZ_JAEDAH010000020.1"/>
</dbReference>
<dbReference type="PANTHER" id="PTHR43544:SF12">
    <property type="entry name" value="NAD(P)-BINDING ROSSMANN-FOLD SUPERFAMILY PROTEIN"/>
    <property type="match status" value="1"/>
</dbReference>
<dbReference type="PANTHER" id="PTHR43544">
    <property type="entry name" value="SHORT-CHAIN DEHYDROGENASE/REDUCTASE"/>
    <property type="match status" value="1"/>
</dbReference>
<evidence type="ECO:0000313" key="1">
    <source>
        <dbReference type="EMBL" id="MCA6062879.1"/>
    </source>
</evidence>
<protein>
    <submittedName>
        <fullName evidence="1">SDR family NAD(P)-dependent oxidoreductase</fullName>
    </submittedName>
</protein>
<gene>
    <name evidence="1" type="ORF">I9W95_04575</name>
</gene>